<sequence length="305" mass="30199">MVFRLFVTIGLAVALIGALWALADGSASSGPGGGSGASGAQATAAIAMPPAAKELPQVTLGGVVAANPCAQAAVQAALSSGGDDAVVAAFGGGAAFRAAVVAGNAPCVDLGDPAREWVVVNKARPLNPMTFAPAPFGDPALVVDGAGSLRADVSQALDQLSAAASGGGIGSIALASGYRSYDTQVQTYSGQVAQYGQAQGDALSARPGYSEHQTGLAADVVSCAGGCGSIDSFGGTPAGAWVAQNAWQYGFIVRYVAGQTPVTGYDPEPWHLRYIGVALATAYHDGGFSTLEQFFGLAAAPAYLG</sequence>
<dbReference type="PANTHER" id="PTHR34385">
    <property type="entry name" value="D-ALANYL-D-ALANINE CARBOXYPEPTIDASE"/>
    <property type="match status" value="1"/>
</dbReference>
<dbReference type="PANTHER" id="PTHR34385:SF1">
    <property type="entry name" value="PEPTIDOGLYCAN L-ALANYL-D-GLUTAMATE ENDOPEPTIDASE CWLK"/>
    <property type="match status" value="1"/>
</dbReference>
<evidence type="ECO:0000313" key="4">
    <source>
        <dbReference type="Proteomes" id="UP001500731"/>
    </source>
</evidence>
<evidence type="ECO:0000313" key="3">
    <source>
        <dbReference type="EMBL" id="GAA4480702.1"/>
    </source>
</evidence>
<dbReference type="InterPro" id="IPR003709">
    <property type="entry name" value="VanY-like_core_dom"/>
</dbReference>
<reference evidence="4" key="1">
    <citation type="journal article" date="2019" name="Int. J. Syst. Evol. Microbiol.">
        <title>The Global Catalogue of Microorganisms (GCM) 10K type strain sequencing project: providing services to taxonomists for standard genome sequencing and annotation.</title>
        <authorList>
            <consortium name="The Broad Institute Genomics Platform"/>
            <consortium name="The Broad Institute Genome Sequencing Center for Infectious Disease"/>
            <person name="Wu L."/>
            <person name="Ma J."/>
        </authorList>
    </citation>
    <scope>NUCLEOTIDE SEQUENCE [LARGE SCALE GENOMIC DNA]</scope>
    <source>
        <strain evidence="4">JCM 17839</strain>
    </source>
</reference>
<dbReference type="InterPro" id="IPR058193">
    <property type="entry name" value="VanY/YodJ_core_dom"/>
</dbReference>
<feature type="chain" id="PRO_5046574492" description="D-alanyl-D-alanine carboxypeptidase-like core domain-containing protein" evidence="1">
    <location>
        <begin position="24"/>
        <end position="305"/>
    </location>
</feature>
<protein>
    <recommendedName>
        <fullName evidence="2">D-alanyl-D-alanine carboxypeptidase-like core domain-containing protein</fullName>
    </recommendedName>
</protein>
<feature type="signal peptide" evidence="1">
    <location>
        <begin position="1"/>
        <end position="23"/>
    </location>
</feature>
<dbReference type="Gene3D" id="3.30.1380.10">
    <property type="match status" value="1"/>
</dbReference>
<dbReference type="Pfam" id="PF02557">
    <property type="entry name" value="VanY"/>
    <property type="match status" value="1"/>
</dbReference>
<keyword evidence="1" id="KW-0732">Signal</keyword>
<comment type="caution">
    <text evidence="3">The sequence shown here is derived from an EMBL/GenBank/DDBJ whole genome shotgun (WGS) entry which is preliminary data.</text>
</comment>
<feature type="domain" description="D-alanyl-D-alanine carboxypeptidase-like core" evidence="2">
    <location>
        <begin position="148"/>
        <end position="276"/>
    </location>
</feature>
<dbReference type="CDD" id="cd14852">
    <property type="entry name" value="LD-carboxypeptidase"/>
    <property type="match status" value="1"/>
</dbReference>
<evidence type="ECO:0000259" key="2">
    <source>
        <dbReference type="Pfam" id="PF02557"/>
    </source>
</evidence>
<dbReference type="SUPFAM" id="SSF55166">
    <property type="entry name" value="Hedgehog/DD-peptidase"/>
    <property type="match status" value="1"/>
</dbReference>
<organism evidence="3 4">
    <name type="scientific">Microbacterium panaciterrae</name>
    <dbReference type="NCBI Taxonomy" id="985759"/>
    <lineage>
        <taxon>Bacteria</taxon>
        <taxon>Bacillati</taxon>
        <taxon>Actinomycetota</taxon>
        <taxon>Actinomycetes</taxon>
        <taxon>Micrococcales</taxon>
        <taxon>Microbacteriaceae</taxon>
        <taxon>Microbacterium</taxon>
    </lineage>
</organism>
<dbReference type="Proteomes" id="UP001500731">
    <property type="component" value="Unassembled WGS sequence"/>
</dbReference>
<keyword evidence="4" id="KW-1185">Reference proteome</keyword>
<name>A0ABP8P5K0_9MICO</name>
<dbReference type="EMBL" id="BAABGP010000005">
    <property type="protein sequence ID" value="GAA4480702.1"/>
    <property type="molecule type" value="Genomic_DNA"/>
</dbReference>
<dbReference type="InterPro" id="IPR052179">
    <property type="entry name" value="DD-CPase-like"/>
</dbReference>
<accession>A0ABP8P5K0</accession>
<dbReference type="InterPro" id="IPR009045">
    <property type="entry name" value="Zn_M74/Hedgehog-like"/>
</dbReference>
<gene>
    <name evidence="3" type="ORF">GCM10023171_07960</name>
</gene>
<evidence type="ECO:0000256" key="1">
    <source>
        <dbReference type="SAM" id="SignalP"/>
    </source>
</evidence>
<proteinExistence type="predicted"/>